<organism evidence="3 4">
    <name type="scientific">Clavelina lepadiformis</name>
    <name type="common">Light-bulb sea squirt</name>
    <name type="synonym">Ascidia lepadiformis</name>
    <dbReference type="NCBI Taxonomy" id="159417"/>
    <lineage>
        <taxon>Eukaryota</taxon>
        <taxon>Metazoa</taxon>
        <taxon>Chordata</taxon>
        <taxon>Tunicata</taxon>
        <taxon>Ascidiacea</taxon>
        <taxon>Aplousobranchia</taxon>
        <taxon>Clavelinidae</taxon>
        <taxon>Clavelina</taxon>
    </lineage>
</organism>
<feature type="region of interest" description="Disordered" evidence="1">
    <location>
        <begin position="34"/>
        <end position="84"/>
    </location>
</feature>
<evidence type="ECO:0000313" key="3">
    <source>
        <dbReference type="EMBL" id="CAK8683007.1"/>
    </source>
</evidence>
<accession>A0ABP0FWC6</accession>
<proteinExistence type="predicted"/>
<dbReference type="Proteomes" id="UP001642483">
    <property type="component" value="Unassembled WGS sequence"/>
</dbReference>
<protein>
    <submittedName>
        <fullName evidence="3">Uncharacterized protein</fullName>
    </submittedName>
</protein>
<name>A0ABP0FWC6_CLALP</name>
<evidence type="ECO:0000256" key="1">
    <source>
        <dbReference type="SAM" id="MobiDB-lite"/>
    </source>
</evidence>
<comment type="caution">
    <text evidence="3">The sequence shown here is derived from an EMBL/GenBank/DDBJ whole genome shotgun (WGS) entry which is preliminary data.</text>
</comment>
<feature type="compositionally biased region" description="Polar residues" evidence="1">
    <location>
        <begin position="50"/>
        <end position="71"/>
    </location>
</feature>
<gene>
    <name evidence="3" type="ORF">CVLEPA_LOCUS14125</name>
</gene>
<feature type="chain" id="PRO_5046255609" evidence="2">
    <location>
        <begin position="26"/>
        <end position="105"/>
    </location>
</feature>
<keyword evidence="4" id="KW-1185">Reference proteome</keyword>
<keyword evidence="2" id="KW-0732">Signal</keyword>
<sequence>MTLSRSVLRFKTLSSQLLLFLRVLNQYCQDAQKASRGAVEKSEDDDRQAAGSNQQPSEARSDEQTNANPASSKRIKCREAAGRGAQRRVNYLLLKKTKTETLSKV</sequence>
<dbReference type="EMBL" id="CAWYQH010000096">
    <property type="protein sequence ID" value="CAK8683007.1"/>
    <property type="molecule type" value="Genomic_DNA"/>
</dbReference>
<reference evidence="3 4" key="1">
    <citation type="submission" date="2024-02" db="EMBL/GenBank/DDBJ databases">
        <authorList>
            <person name="Daric V."/>
            <person name="Darras S."/>
        </authorList>
    </citation>
    <scope>NUCLEOTIDE SEQUENCE [LARGE SCALE GENOMIC DNA]</scope>
</reference>
<feature type="signal peptide" evidence="2">
    <location>
        <begin position="1"/>
        <end position="25"/>
    </location>
</feature>
<evidence type="ECO:0000313" key="4">
    <source>
        <dbReference type="Proteomes" id="UP001642483"/>
    </source>
</evidence>
<evidence type="ECO:0000256" key="2">
    <source>
        <dbReference type="SAM" id="SignalP"/>
    </source>
</evidence>